<dbReference type="Pfam" id="PF00300">
    <property type="entry name" value="His_Phos_1"/>
    <property type="match status" value="1"/>
</dbReference>
<evidence type="ECO:0000256" key="4">
    <source>
        <dbReference type="ARBA" id="ARBA00005881"/>
    </source>
</evidence>
<evidence type="ECO:0000313" key="17">
    <source>
        <dbReference type="Proteomes" id="UP000002058"/>
    </source>
</evidence>
<evidence type="ECO:0000256" key="2">
    <source>
        <dbReference type="ARBA" id="ARBA00004496"/>
    </source>
</evidence>
<feature type="repeat" description="WD" evidence="13">
    <location>
        <begin position="825"/>
        <end position="859"/>
    </location>
</feature>
<comment type="subcellular location">
    <subcellularLocation>
        <location evidence="2">Cytoplasm</location>
    </subcellularLocation>
    <subcellularLocation>
        <location evidence="1">Nucleus</location>
    </subcellularLocation>
</comment>
<sequence>MDTYLNADVVANSPRFRRKSSTFVDAIHDLRDKPEIAPAQLYSTESGRLFHSGRIVIITVGLPARGKTSQDICAGSALKLAYSILGIIDVRPLALDKTCRRTISSSKASVSFNVILIGHLSGSIDILPKPSASSVLMRQKIVKKCRDDIYHFLSDDNGQVAIYDAVNPIAAGRRSLAKEFGKYGIETLFIESWCDDEKIIEENVQRVKISSPDYKGWDPKDAVKDYLARISARIPQFQTMEEKDLNYIKMINAGDKMMINNCSFGYLHHRIVFYLLNLHIQNRRTYFARAGTSLEADSYKADASLSPQGEDYARKMTQRLLEYREEERQAAKEQGDLDAITRPLIVWTSTRRRTTETAQFLHKKGFKTRHRSQLSQLNPGVCEKMSERRIREEFPDEVAQHDLDPYHHRYPRAESYHDLAVRLEPIILELERERNDLLIIAHESVLRVLYGYLMACNAADIPFLSFPRDEIIEVIFRNIDFFCDNRELIRVQNVQIIPGSYSNEAKRIHVPDLPPEIIPGSPEDIKIPVPPSGAVSPMPDGSSSALTRGGTPQSGFRTPRDPERISQLHVEDVVNEVLEKMDILHRVIQHEQLPPFIFHDVLTEVLDEDPNRRGVYALLVGHTDTVNAVKFYTPPSGNPSRHLLITGSVDRTIRIWAPNGSTPLSFTLATTLQGHDNSINCIAVAEKSDVFVSRAADGLTLVIPVEALVLALGGTRSIVQVYVAQDSSKEVHFELKATLTGHEGWIRSLAFTAVEFPGTQDFLLASASQDKYIRLWRVHPGKSAISAAPQNAEDAILGGMQALSNKAHTFESDGAVYSITFEALLFGHEDWIYSIAWNPNPEKLQLMSSSADNSLVIWESDPVSGAWYSGSRMGEISVQKGSTTATGSAGGFWVGLWAPDGDVVISLGRTGSWRSWRYESDADAWVQIMGITGHVRSVNDIVWEPSGGYLLSTSADQTTRLHAKWSRDGHDSWHEFSRPQIHGYDLNCITSLGPTRFVSGADEKLLRVFNETKSIAQLLERLSGFAQSSQEEMAEAANIPVLGLSNKAMDDADVEEGDENETNGMQGGVPSQAIPLDLDHPPLEDHLAKYTLWPEHEKLYGHGYEISAVAASNNRSVIATACKASSIDHAVIRLYDTQSWREIRPPLAAHTLTITALKFSPDDQYLLSVGRDRQWAVFERDAANKSLYQLLTSNLKAHSRMILSASWAPHPTTKVFATAGRDKSVKLWSQEGGTFVCKSNIAIGHPVTAIDFLPTVVDDKFCLAVGDDSGAISVHVIAMENLMPGNSVAIPKFESPSKSITQVLWRPSSTFSRGDVIAKYQLAVASDDSSVRIYNIDGVPS</sequence>
<keyword evidence="10" id="KW-0547">Nucleotide-binding</keyword>
<evidence type="ECO:0000256" key="12">
    <source>
        <dbReference type="ARBA" id="ARBA00023242"/>
    </source>
</evidence>
<dbReference type="FunFam" id="2.130.10.10:FF:000400">
    <property type="entry name" value="Elongator acetyltransferase complex subunit 2"/>
    <property type="match status" value="1"/>
</dbReference>
<dbReference type="PROSITE" id="PS50082">
    <property type="entry name" value="WD_REPEATS_2"/>
    <property type="match status" value="6"/>
</dbReference>
<evidence type="ECO:0000256" key="14">
    <source>
        <dbReference type="SAM" id="MobiDB-lite"/>
    </source>
</evidence>
<dbReference type="VEuPathDB" id="FungiDB:UREG_03136"/>
<dbReference type="RefSeq" id="XP_002543620.1">
    <property type="nucleotide sequence ID" value="XM_002543574.1"/>
</dbReference>
<dbReference type="GO" id="GO:0005737">
    <property type="term" value="C:cytoplasm"/>
    <property type="evidence" value="ECO:0007669"/>
    <property type="project" value="UniProtKB-SubCell"/>
</dbReference>
<dbReference type="SUPFAM" id="SSF52540">
    <property type="entry name" value="P-loop containing nucleoside triphosphate hydrolases"/>
    <property type="match status" value="1"/>
</dbReference>
<feature type="repeat" description="WD" evidence="13">
    <location>
        <begin position="1147"/>
        <end position="1179"/>
    </location>
</feature>
<evidence type="ECO:0000256" key="10">
    <source>
        <dbReference type="ARBA" id="ARBA00022741"/>
    </source>
</evidence>
<dbReference type="HOGENOM" id="CLU_004787_0_0_1"/>
<feature type="repeat" description="WD" evidence="13">
    <location>
        <begin position="931"/>
        <end position="961"/>
    </location>
</feature>
<evidence type="ECO:0000256" key="7">
    <source>
        <dbReference type="ARBA" id="ARBA00022574"/>
    </source>
</evidence>
<keyword evidence="17" id="KW-1185">Reference proteome</keyword>
<dbReference type="FunCoup" id="C4JPG5">
    <property type="interactions" value="980"/>
</dbReference>
<comment type="similarity">
    <text evidence="4">Belongs to the WD repeat ELP2 family.</text>
</comment>
<evidence type="ECO:0000256" key="8">
    <source>
        <dbReference type="ARBA" id="ARBA00022694"/>
    </source>
</evidence>
<feature type="repeat" description="WD" evidence="13">
    <location>
        <begin position="1195"/>
        <end position="1229"/>
    </location>
</feature>
<keyword evidence="7 13" id="KW-0853">WD repeat</keyword>
<dbReference type="STRING" id="336963.C4JPG5"/>
<dbReference type="Gene3D" id="2.130.10.10">
    <property type="entry name" value="YVTN repeat-like/Quinoprotein amine dehydrogenase"/>
    <property type="match status" value="5"/>
</dbReference>
<dbReference type="GO" id="GO:0003873">
    <property type="term" value="F:6-phosphofructo-2-kinase activity"/>
    <property type="evidence" value="ECO:0007669"/>
    <property type="project" value="InterPro"/>
</dbReference>
<evidence type="ECO:0000256" key="6">
    <source>
        <dbReference type="ARBA" id="ARBA00022490"/>
    </source>
</evidence>
<reference evidence="17" key="1">
    <citation type="journal article" date="2009" name="Genome Res.">
        <title>Comparative genomic analyses of the human fungal pathogens Coccidioides and their relatives.</title>
        <authorList>
            <person name="Sharpton T.J."/>
            <person name="Stajich J.E."/>
            <person name="Rounsley S.D."/>
            <person name="Gardner M.J."/>
            <person name="Wortman J.R."/>
            <person name="Jordar V.S."/>
            <person name="Maiti R."/>
            <person name="Kodira C.D."/>
            <person name="Neafsey D.E."/>
            <person name="Zeng Q."/>
            <person name="Hung C.-Y."/>
            <person name="McMahan C."/>
            <person name="Muszewska A."/>
            <person name="Grynberg M."/>
            <person name="Mandel M.A."/>
            <person name="Kellner E.M."/>
            <person name="Barker B.M."/>
            <person name="Galgiani J.N."/>
            <person name="Orbach M.J."/>
            <person name="Kirkland T.N."/>
            <person name="Cole G.T."/>
            <person name="Henn M.R."/>
            <person name="Birren B.W."/>
            <person name="Taylor J.W."/>
        </authorList>
    </citation>
    <scope>NUCLEOTIDE SEQUENCE [LARGE SCALE GENOMIC DNA]</scope>
    <source>
        <strain evidence="17">UAMH 1704</strain>
    </source>
</reference>
<keyword evidence="9" id="KW-0677">Repeat</keyword>
<dbReference type="KEGG" id="ure:UREG_03136"/>
<organism evidence="16 17">
    <name type="scientific">Uncinocarpus reesii (strain UAMH 1704)</name>
    <dbReference type="NCBI Taxonomy" id="336963"/>
    <lineage>
        <taxon>Eukaryota</taxon>
        <taxon>Fungi</taxon>
        <taxon>Dikarya</taxon>
        <taxon>Ascomycota</taxon>
        <taxon>Pezizomycotina</taxon>
        <taxon>Eurotiomycetes</taxon>
        <taxon>Eurotiomycetidae</taxon>
        <taxon>Onygenales</taxon>
        <taxon>Onygenaceae</taxon>
        <taxon>Uncinocarpus</taxon>
    </lineage>
</organism>
<dbReference type="OrthoDB" id="27911at2759"/>
<dbReference type="PANTHER" id="PTHR44111:SF1">
    <property type="entry name" value="ELONGATOR COMPLEX PROTEIN 2"/>
    <property type="match status" value="1"/>
</dbReference>
<dbReference type="Pfam" id="PF01591">
    <property type="entry name" value="6PF2K"/>
    <property type="match status" value="1"/>
</dbReference>
<dbReference type="InParanoid" id="C4JPG5"/>
<dbReference type="SUPFAM" id="SSF50978">
    <property type="entry name" value="WD40 repeat-like"/>
    <property type="match status" value="2"/>
</dbReference>
<evidence type="ECO:0000256" key="3">
    <source>
        <dbReference type="ARBA" id="ARBA00005043"/>
    </source>
</evidence>
<comment type="pathway">
    <text evidence="3">tRNA modification; 5-methoxycarbonylmethyl-2-thiouridine-tRNA biosynthesis.</text>
</comment>
<dbReference type="GO" id="GO:0005524">
    <property type="term" value="F:ATP binding"/>
    <property type="evidence" value="ECO:0007669"/>
    <property type="project" value="UniProtKB-KW"/>
</dbReference>
<dbReference type="eggNOG" id="KOG1063">
    <property type="taxonomic scope" value="Eukaryota"/>
</dbReference>
<dbReference type="SUPFAM" id="SSF53254">
    <property type="entry name" value="Phosphoglycerate mutase-like"/>
    <property type="match status" value="1"/>
</dbReference>
<protein>
    <recommendedName>
        <fullName evidence="5">Elongator complex protein 2</fullName>
    </recommendedName>
</protein>
<dbReference type="UniPathway" id="UPA00988"/>
<dbReference type="FunFam" id="3.40.50.1240:FF:000031">
    <property type="entry name" value="6-phosphofructo-2-kinase/fructose-2, 6-bisphosphatase"/>
    <property type="match status" value="1"/>
</dbReference>
<dbReference type="InterPro" id="IPR029033">
    <property type="entry name" value="His_PPase_superfam"/>
</dbReference>
<evidence type="ECO:0000313" key="16">
    <source>
        <dbReference type="EMBL" id="EEP78291.1"/>
    </source>
</evidence>
<dbReference type="SMART" id="SM00320">
    <property type="entry name" value="WD40"/>
    <property type="match status" value="11"/>
</dbReference>
<keyword evidence="12" id="KW-0539">Nucleus</keyword>
<dbReference type="Pfam" id="PF00400">
    <property type="entry name" value="WD40"/>
    <property type="match status" value="6"/>
</dbReference>
<dbReference type="GO" id="GO:0006000">
    <property type="term" value="P:fructose metabolic process"/>
    <property type="evidence" value="ECO:0007669"/>
    <property type="project" value="InterPro"/>
</dbReference>
<feature type="repeat" description="WD" evidence="13">
    <location>
        <begin position="619"/>
        <end position="656"/>
    </location>
</feature>
<evidence type="ECO:0000259" key="15">
    <source>
        <dbReference type="Pfam" id="PF01591"/>
    </source>
</evidence>
<dbReference type="GeneID" id="8437768"/>
<dbReference type="Gene3D" id="3.40.50.300">
    <property type="entry name" value="P-loop containing nucleotide triphosphate hydrolases"/>
    <property type="match status" value="1"/>
</dbReference>
<dbReference type="PRINTS" id="PR00991">
    <property type="entry name" value="6PFRUCTKNASE"/>
</dbReference>
<dbReference type="Proteomes" id="UP000002058">
    <property type="component" value="Unassembled WGS sequence"/>
</dbReference>
<dbReference type="InterPro" id="IPR013078">
    <property type="entry name" value="His_Pase_superF_clade-1"/>
</dbReference>
<dbReference type="InterPro" id="IPR027417">
    <property type="entry name" value="P-loop_NTPase"/>
</dbReference>
<dbReference type="GO" id="GO:0002098">
    <property type="term" value="P:tRNA wobble uridine modification"/>
    <property type="evidence" value="ECO:0007669"/>
    <property type="project" value="InterPro"/>
</dbReference>
<dbReference type="GO" id="GO:0006003">
    <property type="term" value="P:fructose 2,6-bisphosphate metabolic process"/>
    <property type="evidence" value="ECO:0007669"/>
    <property type="project" value="InterPro"/>
</dbReference>
<dbReference type="InterPro" id="IPR013079">
    <property type="entry name" value="6Phosfructo_kin"/>
</dbReference>
<accession>C4JPG5</accession>
<keyword evidence="11" id="KW-0067">ATP-binding</keyword>
<dbReference type="GO" id="GO:0033588">
    <property type="term" value="C:elongator holoenzyme complex"/>
    <property type="evidence" value="ECO:0007669"/>
    <property type="project" value="InterPro"/>
</dbReference>
<evidence type="ECO:0000256" key="11">
    <source>
        <dbReference type="ARBA" id="ARBA00022840"/>
    </source>
</evidence>
<feature type="region of interest" description="Disordered" evidence="14">
    <location>
        <begin position="531"/>
        <end position="563"/>
    </location>
</feature>
<evidence type="ECO:0000256" key="9">
    <source>
        <dbReference type="ARBA" id="ARBA00022737"/>
    </source>
</evidence>
<name>C4JPG5_UNCRE</name>
<dbReference type="InterPro" id="IPR003094">
    <property type="entry name" value="6Pfruct_kin"/>
</dbReference>
<dbReference type="OMA" id="QKVGWLC"/>
<dbReference type="PANTHER" id="PTHR44111">
    <property type="entry name" value="ELONGATOR COMPLEX PROTEIN 2"/>
    <property type="match status" value="1"/>
</dbReference>
<keyword evidence="8" id="KW-0819">tRNA processing</keyword>
<gene>
    <name evidence="16" type="ORF">UREG_03136</name>
</gene>
<dbReference type="InterPro" id="IPR037289">
    <property type="entry name" value="Elp2"/>
</dbReference>
<dbReference type="InterPro" id="IPR036322">
    <property type="entry name" value="WD40_repeat_dom_sf"/>
</dbReference>
<dbReference type="eggNOG" id="KOG0234">
    <property type="taxonomic scope" value="Eukaryota"/>
</dbReference>
<dbReference type="PROSITE" id="PS50294">
    <property type="entry name" value="WD_REPEATS_REGION"/>
    <property type="match status" value="3"/>
</dbReference>
<dbReference type="SMART" id="SM00855">
    <property type="entry name" value="PGAM"/>
    <property type="match status" value="1"/>
</dbReference>
<proteinExistence type="inferred from homology"/>
<dbReference type="Gene3D" id="3.40.50.1240">
    <property type="entry name" value="Phosphoglycerate mutase-like"/>
    <property type="match status" value="1"/>
</dbReference>
<feature type="repeat" description="WD" evidence="13">
    <location>
        <begin position="739"/>
        <end position="786"/>
    </location>
</feature>
<evidence type="ECO:0000256" key="13">
    <source>
        <dbReference type="PROSITE-ProRule" id="PRU00221"/>
    </source>
</evidence>
<evidence type="ECO:0000256" key="5">
    <source>
        <dbReference type="ARBA" id="ARBA00020267"/>
    </source>
</evidence>
<dbReference type="EMBL" id="CH476616">
    <property type="protein sequence ID" value="EEP78291.1"/>
    <property type="molecule type" value="Genomic_DNA"/>
</dbReference>
<dbReference type="InterPro" id="IPR015943">
    <property type="entry name" value="WD40/YVTN_repeat-like_dom_sf"/>
</dbReference>
<feature type="domain" description="6-phosphofructo-2-kinase" evidence="15">
    <location>
        <begin position="45"/>
        <end position="281"/>
    </location>
</feature>
<evidence type="ECO:0000256" key="1">
    <source>
        <dbReference type="ARBA" id="ARBA00004123"/>
    </source>
</evidence>
<dbReference type="GO" id="GO:0005634">
    <property type="term" value="C:nucleus"/>
    <property type="evidence" value="ECO:0007669"/>
    <property type="project" value="UniProtKB-SubCell"/>
</dbReference>
<feature type="compositionally biased region" description="Polar residues" evidence="14">
    <location>
        <begin position="541"/>
        <end position="556"/>
    </location>
</feature>
<keyword evidence="6" id="KW-0963">Cytoplasm</keyword>
<dbReference type="InterPro" id="IPR001680">
    <property type="entry name" value="WD40_rpt"/>
</dbReference>